<evidence type="ECO:0000313" key="2">
    <source>
        <dbReference type="EMBL" id="CAE6494044.1"/>
    </source>
</evidence>
<dbReference type="Pfam" id="PF06772">
    <property type="entry name" value="LtrA"/>
    <property type="match status" value="1"/>
</dbReference>
<gene>
    <name evidence="2" type="ORF">RDB_LOCUS104603</name>
</gene>
<dbReference type="Proteomes" id="UP000663853">
    <property type="component" value="Unassembled WGS sequence"/>
</dbReference>
<dbReference type="AlphaFoldDB" id="A0A8H3CSJ6"/>
<feature type="transmembrane region" description="Helical" evidence="1">
    <location>
        <begin position="401"/>
        <end position="420"/>
    </location>
</feature>
<keyword evidence="1" id="KW-0472">Membrane</keyword>
<feature type="transmembrane region" description="Helical" evidence="1">
    <location>
        <begin position="153"/>
        <end position="171"/>
    </location>
</feature>
<dbReference type="InterPro" id="IPR010640">
    <property type="entry name" value="Low_temperature_requirement_A"/>
</dbReference>
<feature type="transmembrane region" description="Helical" evidence="1">
    <location>
        <begin position="261"/>
        <end position="280"/>
    </location>
</feature>
<keyword evidence="1" id="KW-0812">Transmembrane</keyword>
<dbReference type="PANTHER" id="PTHR42101">
    <property type="entry name" value="CHROMOSOME 16, WHOLE GENOME SHOTGUN SEQUENCE"/>
    <property type="match status" value="1"/>
</dbReference>
<protein>
    <recommendedName>
        <fullName evidence="4">Transmembrane protein</fullName>
    </recommendedName>
</protein>
<feature type="transmembrane region" description="Helical" evidence="1">
    <location>
        <begin position="371"/>
        <end position="389"/>
    </location>
</feature>
<sequence length="624" mass="70158">MSYSQVPTTEEDRGFLACLYKNPDSSSGGQQFKRLHQWRPISWNPFDLCDDDGILRGEGEHHIELEGLLENPQQSYTNVALPVAKSKPLRNPGPTWVNLFYDLAWTATFSSLTQNGEFDSTWDTVSYAVFFVVVWWLWASQALYDMNFYTNDWFHLGSIFLQLGVFGLLAATTRGFDVTTYILHSPGMSGVLDPMPMTDITDPDRYNSEMTARVSLRVIAFSIAISRVILLLQHLRVLAYAHFTVRSRRGSAYYVPKSLHIPPIGLVISTALFFIAWGITRSEFGARVSGARLKYILWASGLVIEIFSYTQMPRNGWLWKWLWGGGDSHLGKPLGPMAPAASKLTTTSISSRTLELPIPHSNVTLRSRLEGITTIILGEGINGIAGTLYSIISAPGLEGPVVANIICSGFIVYFLAYLYFEGPSSGHVDPNDATRRKVYWLLLHLPFLLCIVLLLQGVKNQFLLTSFLSTARTIAGDLENIDKDLLVIWSQSNLRSNMTLTRQLVNYGISWSQEYDMLVQNMTSASGGSLQLNISAPLTDNQKEDLYIWHWRLSLRALIRIYEIFMGPHSVSPETQSRINDYYQNETAPQHDHHTPSDSFADLNYYQVGGAFLTPDSSMFQVPN</sequence>
<accession>A0A8H3CSJ6</accession>
<evidence type="ECO:0000313" key="3">
    <source>
        <dbReference type="Proteomes" id="UP000663853"/>
    </source>
</evidence>
<feature type="transmembrane region" description="Helical" evidence="1">
    <location>
        <begin position="218"/>
        <end position="241"/>
    </location>
</feature>
<organism evidence="2 3">
    <name type="scientific">Rhizoctonia solani</name>
    <dbReference type="NCBI Taxonomy" id="456999"/>
    <lineage>
        <taxon>Eukaryota</taxon>
        <taxon>Fungi</taxon>
        <taxon>Dikarya</taxon>
        <taxon>Basidiomycota</taxon>
        <taxon>Agaricomycotina</taxon>
        <taxon>Agaricomycetes</taxon>
        <taxon>Cantharellales</taxon>
        <taxon>Ceratobasidiaceae</taxon>
        <taxon>Rhizoctonia</taxon>
    </lineage>
</organism>
<dbReference type="PANTHER" id="PTHR42101:SF1">
    <property type="entry name" value="LOW TEMPERATURE REQUIREMENT A"/>
    <property type="match status" value="1"/>
</dbReference>
<evidence type="ECO:0008006" key="4">
    <source>
        <dbReference type="Google" id="ProtNLM"/>
    </source>
</evidence>
<proteinExistence type="predicted"/>
<evidence type="ECO:0000256" key="1">
    <source>
        <dbReference type="SAM" id="Phobius"/>
    </source>
</evidence>
<reference evidence="2" key="1">
    <citation type="submission" date="2021-01" db="EMBL/GenBank/DDBJ databases">
        <authorList>
            <person name="Kaushik A."/>
        </authorList>
    </citation>
    <scope>NUCLEOTIDE SEQUENCE</scope>
    <source>
        <strain evidence="2">AG6-10EEA</strain>
    </source>
</reference>
<comment type="caution">
    <text evidence="2">The sequence shown here is derived from an EMBL/GenBank/DDBJ whole genome shotgun (WGS) entry which is preliminary data.</text>
</comment>
<keyword evidence="1" id="KW-1133">Transmembrane helix</keyword>
<name>A0A8H3CSJ6_9AGAM</name>
<feature type="transmembrane region" description="Helical" evidence="1">
    <location>
        <begin position="124"/>
        <end position="141"/>
    </location>
</feature>
<feature type="transmembrane region" description="Helical" evidence="1">
    <location>
        <begin position="440"/>
        <end position="458"/>
    </location>
</feature>
<dbReference type="EMBL" id="CAJMXA010003347">
    <property type="protein sequence ID" value="CAE6494044.1"/>
    <property type="molecule type" value="Genomic_DNA"/>
</dbReference>